<dbReference type="FunFam" id="1.20.5.110:FF:000018">
    <property type="entry name" value="Synaptosomal-associated protein"/>
    <property type="match status" value="1"/>
</dbReference>
<dbReference type="CDD" id="cd15889">
    <property type="entry name" value="SNARE_SNAP25N_23N"/>
    <property type="match status" value="1"/>
</dbReference>
<evidence type="ECO:0000256" key="8">
    <source>
        <dbReference type="SAM" id="Coils"/>
    </source>
</evidence>
<keyword evidence="2" id="KW-0771">Synaptosome</keyword>
<comment type="similarity">
    <text evidence="1 7">Belongs to the SNAP-25 family.</text>
</comment>
<dbReference type="Proteomes" id="UP000494165">
    <property type="component" value="Unassembled WGS sequence"/>
</dbReference>
<evidence type="ECO:0000256" key="2">
    <source>
        <dbReference type="ARBA" id="ARBA00022599"/>
    </source>
</evidence>
<dbReference type="GO" id="GO:0005484">
    <property type="term" value="F:SNAP receptor activity"/>
    <property type="evidence" value="ECO:0007669"/>
    <property type="project" value="TreeGrafter"/>
</dbReference>
<feature type="coiled-coil region" evidence="8">
    <location>
        <begin position="80"/>
        <end position="114"/>
    </location>
</feature>
<feature type="domain" description="T-SNARE coiled-coil homology" evidence="9">
    <location>
        <begin position="171"/>
        <end position="216"/>
    </location>
</feature>
<comment type="subcellular location">
    <subcellularLocation>
        <location evidence="6">Synapse</location>
        <location evidence="6">Synaptosome</location>
    </subcellularLocation>
</comment>
<evidence type="ECO:0000256" key="6">
    <source>
        <dbReference type="ARBA" id="ARBA00034102"/>
    </source>
</evidence>
<reference evidence="10 11" key="1">
    <citation type="submission" date="2020-04" db="EMBL/GenBank/DDBJ databases">
        <authorList>
            <person name="Alioto T."/>
            <person name="Alioto T."/>
            <person name="Gomez Garrido J."/>
        </authorList>
    </citation>
    <scope>NUCLEOTIDE SEQUENCE [LARGE SCALE GENOMIC DNA]</scope>
</reference>
<evidence type="ECO:0000256" key="5">
    <source>
        <dbReference type="ARBA" id="ARBA00023054"/>
    </source>
</evidence>
<dbReference type="PROSITE" id="PS50192">
    <property type="entry name" value="T_SNARE"/>
    <property type="match status" value="2"/>
</dbReference>
<dbReference type="InterPro" id="IPR000928">
    <property type="entry name" value="SNAP-25_dom"/>
</dbReference>
<dbReference type="GO" id="GO:0005886">
    <property type="term" value="C:plasma membrane"/>
    <property type="evidence" value="ECO:0007669"/>
    <property type="project" value="TreeGrafter"/>
</dbReference>
<keyword evidence="3" id="KW-0677">Repeat</keyword>
<dbReference type="GO" id="GO:0043005">
    <property type="term" value="C:neuron projection"/>
    <property type="evidence" value="ECO:0007669"/>
    <property type="project" value="UniProtKB-KW"/>
</dbReference>
<dbReference type="SUPFAM" id="SSF58038">
    <property type="entry name" value="SNARE fusion complex"/>
    <property type="match status" value="2"/>
</dbReference>
<keyword evidence="5 8" id="KW-0175">Coiled coil</keyword>
<feature type="domain" description="T-SNARE coiled-coil homology" evidence="9">
    <location>
        <begin position="49"/>
        <end position="111"/>
    </location>
</feature>
<dbReference type="GO" id="GO:0098793">
    <property type="term" value="C:presynapse"/>
    <property type="evidence" value="ECO:0007669"/>
    <property type="project" value="GOC"/>
</dbReference>
<evidence type="ECO:0000256" key="3">
    <source>
        <dbReference type="ARBA" id="ARBA00022737"/>
    </source>
</evidence>
<comment type="caution">
    <text evidence="10">The sequence shown here is derived from an EMBL/GenBank/DDBJ whole genome shotgun (WGS) entry which is preliminary data.</text>
</comment>
<dbReference type="InterPro" id="IPR000727">
    <property type="entry name" value="T_SNARE_dom"/>
</dbReference>
<name>A0A8S1CD99_9INSE</name>
<dbReference type="SMART" id="SM00397">
    <property type="entry name" value="t_SNARE"/>
    <property type="match status" value="2"/>
</dbReference>
<organism evidence="10 11">
    <name type="scientific">Cloeon dipterum</name>
    <dbReference type="NCBI Taxonomy" id="197152"/>
    <lineage>
        <taxon>Eukaryota</taxon>
        <taxon>Metazoa</taxon>
        <taxon>Ecdysozoa</taxon>
        <taxon>Arthropoda</taxon>
        <taxon>Hexapoda</taxon>
        <taxon>Insecta</taxon>
        <taxon>Pterygota</taxon>
        <taxon>Palaeoptera</taxon>
        <taxon>Ephemeroptera</taxon>
        <taxon>Pisciforma</taxon>
        <taxon>Baetidae</taxon>
        <taxon>Cloeon</taxon>
    </lineage>
</organism>
<accession>A0A8S1CD99</accession>
<keyword evidence="11" id="KW-1185">Reference proteome</keyword>
<keyword evidence="4" id="KW-0770">Synapse</keyword>
<dbReference type="FunFam" id="1.20.5.110:FF:000007">
    <property type="entry name" value="Synaptosomal-associated protein"/>
    <property type="match status" value="1"/>
</dbReference>
<proteinExistence type="inferred from homology"/>
<dbReference type="GO" id="GO:0031629">
    <property type="term" value="P:synaptic vesicle fusion to presynaptic active zone membrane"/>
    <property type="evidence" value="ECO:0007669"/>
    <property type="project" value="TreeGrafter"/>
</dbReference>
<evidence type="ECO:0000259" key="9">
    <source>
        <dbReference type="PROSITE" id="PS50192"/>
    </source>
</evidence>
<evidence type="ECO:0000313" key="11">
    <source>
        <dbReference type="Proteomes" id="UP000494165"/>
    </source>
</evidence>
<evidence type="ECO:0000313" key="10">
    <source>
        <dbReference type="EMBL" id="CAB3366964.1"/>
    </source>
</evidence>
<dbReference type="GO" id="GO:0016082">
    <property type="term" value="P:synaptic vesicle priming"/>
    <property type="evidence" value="ECO:0007669"/>
    <property type="project" value="TreeGrafter"/>
</dbReference>
<dbReference type="GO" id="GO:0031201">
    <property type="term" value="C:SNARE complex"/>
    <property type="evidence" value="ECO:0007669"/>
    <property type="project" value="TreeGrafter"/>
</dbReference>
<dbReference type="GO" id="GO:0019905">
    <property type="term" value="F:syntaxin binding"/>
    <property type="evidence" value="ECO:0007669"/>
    <property type="project" value="TreeGrafter"/>
</dbReference>
<gene>
    <name evidence="10" type="ORF">CLODIP_2_CD13316</name>
</gene>
<evidence type="ECO:0000256" key="7">
    <source>
        <dbReference type="RuleBase" id="RU003496"/>
    </source>
</evidence>
<sequence length="238" mass="27057">MNDARRNEWVWVLFPSFFVSQSLKMPAPAEPAGPEPPKTELQELQMKAGQVTDDSLESTRRMMALCEESKEAGIRTLVALDDQGEQLDRIEEGMDQINADMKEAEKNLTGMEKCCGLCVLPCNKSSSFKEDDGTWKGNDDGKVVNNQPQRVMDDRNGLGPQGGYIGRITNDAREEEMEDNMGQVNTMIGNLRNMALDMGSELENQNRQVDRINRKVRAVQFNSFYLFKMHDKFIILFY</sequence>
<dbReference type="PANTHER" id="PTHR19305:SF14">
    <property type="entry name" value="SYNAPTOSOMAL-ASSOCIATED PROTEIN-RELATED"/>
    <property type="match status" value="1"/>
</dbReference>
<dbReference type="Gene3D" id="1.20.5.110">
    <property type="match status" value="2"/>
</dbReference>
<evidence type="ECO:0000256" key="4">
    <source>
        <dbReference type="ARBA" id="ARBA00023018"/>
    </source>
</evidence>
<protein>
    <recommendedName>
        <fullName evidence="7">Synaptosomal-associated protein</fullName>
    </recommendedName>
</protein>
<dbReference type="OrthoDB" id="19261at2759"/>
<dbReference type="EMBL" id="CADEPI010000027">
    <property type="protein sequence ID" value="CAB3366964.1"/>
    <property type="molecule type" value="Genomic_DNA"/>
</dbReference>
<dbReference type="AlphaFoldDB" id="A0A8S1CD99"/>
<dbReference type="Pfam" id="PF00835">
    <property type="entry name" value="SNAP-25"/>
    <property type="match status" value="1"/>
</dbReference>
<evidence type="ECO:0000256" key="1">
    <source>
        <dbReference type="ARBA" id="ARBA00009480"/>
    </source>
</evidence>
<dbReference type="PANTHER" id="PTHR19305">
    <property type="entry name" value="SYNAPTOSOMAL ASSOCIATED PROTEIN"/>
    <property type="match status" value="1"/>
</dbReference>